<keyword evidence="1" id="KW-0472">Membrane</keyword>
<sequence length="160" mass="18706">MKKQKVNNKTIVSYPKTPAFFALGLFVFILIAITIGTVRWMNLGGFEWYKLLLLLSTSFITLFMFVRIMFVYKTVSFKGNIVTEKYPLRVGSSFETDLTKYLLFWEVKKKTVGKKQFDVLVLQTKIGQPIIISNREMTNFAEVVKFMDSRFKKYHVSKVK</sequence>
<keyword evidence="1" id="KW-0812">Transmembrane</keyword>
<evidence type="ECO:0000313" key="3">
    <source>
        <dbReference type="Proteomes" id="UP000576082"/>
    </source>
</evidence>
<reference evidence="2 3" key="1">
    <citation type="submission" date="2020-04" db="EMBL/GenBank/DDBJ databases">
        <title>Flammeovirga sp. SR4, a novel species isolated from seawater.</title>
        <authorList>
            <person name="Wang X."/>
        </authorList>
    </citation>
    <scope>NUCLEOTIDE SEQUENCE [LARGE SCALE GENOMIC DNA]</scope>
    <source>
        <strain evidence="2 3">ATCC 23126</strain>
    </source>
</reference>
<feature type="transmembrane region" description="Helical" evidence="1">
    <location>
        <begin position="48"/>
        <end position="70"/>
    </location>
</feature>
<organism evidence="2 3">
    <name type="scientific">Flammeovirga aprica JL-4</name>
    <dbReference type="NCBI Taxonomy" id="694437"/>
    <lineage>
        <taxon>Bacteria</taxon>
        <taxon>Pseudomonadati</taxon>
        <taxon>Bacteroidota</taxon>
        <taxon>Cytophagia</taxon>
        <taxon>Cytophagales</taxon>
        <taxon>Flammeovirgaceae</taxon>
        <taxon>Flammeovirga</taxon>
    </lineage>
</organism>
<accession>A0A7X9RXX4</accession>
<dbReference type="RefSeq" id="WP_169659033.1">
    <property type="nucleotide sequence ID" value="NZ_JABANE010000075.1"/>
</dbReference>
<keyword evidence="1" id="KW-1133">Transmembrane helix</keyword>
<dbReference type="AlphaFoldDB" id="A0A7X9RXX4"/>
<keyword evidence="3" id="KW-1185">Reference proteome</keyword>
<dbReference type="EMBL" id="JABANE010000075">
    <property type="protein sequence ID" value="NME70803.1"/>
    <property type="molecule type" value="Genomic_DNA"/>
</dbReference>
<evidence type="ECO:0000256" key="1">
    <source>
        <dbReference type="SAM" id="Phobius"/>
    </source>
</evidence>
<dbReference type="Proteomes" id="UP000576082">
    <property type="component" value="Unassembled WGS sequence"/>
</dbReference>
<feature type="transmembrane region" description="Helical" evidence="1">
    <location>
        <begin position="20"/>
        <end position="42"/>
    </location>
</feature>
<name>A0A7X9RXX4_9BACT</name>
<evidence type="ECO:0000313" key="2">
    <source>
        <dbReference type="EMBL" id="NME70803.1"/>
    </source>
</evidence>
<protein>
    <submittedName>
        <fullName evidence="2">Uncharacterized protein</fullName>
    </submittedName>
</protein>
<gene>
    <name evidence="2" type="ORF">HHU12_22710</name>
</gene>
<proteinExistence type="predicted"/>
<comment type="caution">
    <text evidence="2">The sequence shown here is derived from an EMBL/GenBank/DDBJ whole genome shotgun (WGS) entry which is preliminary data.</text>
</comment>